<feature type="chain" id="PRO_5046722181" description="Carboxypeptidase regulatory-like domain-containing protein" evidence="1">
    <location>
        <begin position="21"/>
        <end position="210"/>
    </location>
</feature>
<evidence type="ECO:0000256" key="1">
    <source>
        <dbReference type="SAM" id="SignalP"/>
    </source>
</evidence>
<accession>A0ABY5YIF5</accession>
<proteinExistence type="predicted"/>
<reference evidence="2" key="1">
    <citation type="submission" date="2022-09" db="EMBL/GenBank/DDBJ databases">
        <title>genome sequence of Deinococcus rubellus.</title>
        <authorList>
            <person name="Srinivasan S."/>
        </authorList>
    </citation>
    <scope>NUCLEOTIDE SEQUENCE</scope>
    <source>
        <strain evidence="2">Ant6</strain>
    </source>
</reference>
<protein>
    <recommendedName>
        <fullName evidence="4">Carboxypeptidase regulatory-like domain-containing protein</fullName>
    </recommendedName>
</protein>
<gene>
    <name evidence="2" type="ORF">N0D28_02755</name>
</gene>
<dbReference type="EMBL" id="CP104213">
    <property type="protein sequence ID" value="UWX64600.1"/>
    <property type="molecule type" value="Genomic_DNA"/>
</dbReference>
<keyword evidence="1" id="KW-0732">Signal</keyword>
<organism evidence="2 3">
    <name type="scientific">Deinococcus rubellus</name>
    <dbReference type="NCBI Taxonomy" id="1889240"/>
    <lineage>
        <taxon>Bacteria</taxon>
        <taxon>Thermotogati</taxon>
        <taxon>Deinococcota</taxon>
        <taxon>Deinococci</taxon>
        <taxon>Deinococcales</taxon>
        <taxon>Deinococcaceae</taxon>
        <taxon>Deinococcus</taxon>
    </lineage>
</organism>
<evidence type="ECO:0008006" key="4">
    <source>
        <dbReference type="Google" id="ProtNLM"/>
    </source>
</evidence>
<keyword evidence="3" id="KW-1185">Reference proteome</keyword>
<name>A0ABY5YIF5_9DEIO</name>
<dbReference type="RefSeq" id="WP_260560869.1">
    <property type="nucleotide sequence ID" value="NZ_BAABEC010000182.1"/>
</dbReference>
<sequence>MRALLLLALGPLLLSACSSKGITQVRAQVRGWSGGAGQIRVLARDQTVLASTSLDSAGRFTLPLPSAQALSPFLRPSLLADTPPNCTSSVTSSDPAAQFYQINQLSAFPASGTVPLPLVSQTRSDNPGGAQRLDQRTLIYASTATRVQGERRCPVTPASGAAAQATTSFALNLKAGWNYAVSHQGQDAGGTGTARLESVGDDGFEGWAAL</sequence>
<dbReference type="PROSITE" id="PS51257">
    <property type="entry name" value="PROKAR_LIPOPROTEIN"/>
    <property type="match status" value="1"/>
</dbReference>
<feature type="signal peptide" evidence="1">
    <location>
        <begin position="1"/>
        <end position="20"/>
    </location>
</feature>
<evidence type="ECO:0000313" key="2">
    <source>
        <dbReference type="EMBL" id="UWX64600.1"/>
    </source>
</evidence>
<dbReference type="Proteomes" id="UP001060261">
    <property type="component" value="Chromosome"/>
</dbReference>
<evidence type="ECO:0000313" key="3">
    <source>
        <dbReference type="Proteomes" id="UP001060261"/>
    </source>
</evidence>